<dbReference type="GO" id="GO:0005886">
    <property type="term" value="C:plasma membrane"/>
    <property type="evidence" value="ECO:0007669"/>
    <property type="project" value="TreeGrafter"/>
</dbReference>
<gene>
    <name evidence="10" type="ORF">PPAR1163_LOCUS18141</name>
</gene>
<dbReference type="PANTHER" id="PTHR11003">
    <property type="entry name" value="POTASSIUM CHANNEL, SUBFAMILY K"/>
    <property type="match status" value="1"/>
</dbReference>
<organism evidence="10">
    <name type="scientific">Phaeomonas parva</name>
    <dbReference type="NCBI Taxonomy" id="124430"/>
    <lineage>
        <taxon>Eukaryota</taxon>
        <taxon>Sar</taxon>
        <taxon>Stramenopiles</taxon>
        <taxon>Ochrophyta</taxon>
        <taxon>Pinguiophyceae</taxon>
        <taxon>Pinguiochrysidales</taxon>
        <taxon>Pinguiochrysidaceae</taxon>
        <taxon>Phaeomonas</taxon>
    </lineage>
</organism>
<keyword evidence="4 8" id="KW-1133">Transmembrane helix</keyword>
<dbReference type="GO" id="GO:0015271">
    <property type="term" value="F:outward rectifier potassium channel activity"/>
    <property type="evidence" value="ECO:0007669"/>
    <property type="project" value="TreeGrafter"/>
</dbReference>
<sequence length="157" mass="17723">MQWLRWQGSLHKKVAFSITTVVVVIIAGGAVYSALEEWTFSDGVWWAFITSLTIGYGDLSLTTAASRIFSIFFVLGMVTLMTVVMGNLSTTSYQLHIAQKRARLLKTKLTPAVLEDLDRDGEGVDRFEFVFGMLKLLDLVDDQDVDPWIKKVRRARC</sequence>
<evidence type="ECO:0000256" key="1">
    <source>
        <dbReference type="ARBA" id="ARBA00004141"/>
    </source>
</evidence>
<protein>
    <recommendedName>
        <fullName evidence="9">Potassium channel domain-containing protein</fullName>
    </recommendedName>
</protein>
<dbReference type="Gene3D" id="1.10.287.70">
    <property type="match status" value="1"/>
</dbReference>
<evidence type="ECO:0000256" key="4">
    <source>
        <dbReference type="ARBA" id="ARBA00022989"/>
    </source>
</evidence>
<feature type="domain" description="Potassium channel" evidence="9">
    <location>
        <begin position="21"/>
        <end position="89"/>
    </location>
</feature>
<keyword evidence="2" id="KW-0813">Transport</keyword>
<dbReference type="GO" id="GO:0022841">
    <property type="term" value="F:potassium ion leak channel activity"/>
    <property type="evidence" value="ECO:0007669"/>
    <property type="project" value="TreeGrafter"/>
</dbReference>
<evidence type="ECO:0000259" key="9">
    <source>
        <dbReference type="Pfam" id="PF07885"/>
    </source>
</evidence>
<comment type="subcellular location">
    <subcellularLocation>
        <location evidence="1">Membrane</location>
        <topology evidence="1">Multi-pass membrane protein</topology>
    </subcellularLocation>
</comment>
<dbReference type="InterPro" id="IPR013099">
    <property type="entry name" value="K_chnl_dom"/>
</dbReference>
<reference evidence="10" key="1">
    <citation type="submission" date="2021-01" db="EMBL/GenBank/DDBJ databases">
        <authorList>
            <person name="Corre E."/>
            <person name="Pelletier E."/>
            <person name="Niang G."/>
            <person name="Scheremetjew M."/>
            <person name="Finn R."/>
            <person name="Kale V."/>
            <person name="Holt S."/>
            <person name="Cochrane G."/>
            <person name="Meng A."/>
            <person name="Brown T."/>
            <person name="Cohen L."/>
        </authorList>
    </citation>
    <scope>NUCLEOTIDE SEQUENCE</scope>
    <source>
        <strain evidence="10">CCMP2877</strain>
    </source>
</reference>
<dbReference type="SUPFAM" id="SSF81324">
    <property type="entry name" value="Voltage-gated potassium channels"/>
    <property type="match status" value="1"/>
</dbReference>
<accession>A0A7S1XUM2</accession>
<keyword evidence="6 8" id="KW-0472">Membrane</keyword>
<dbReference type="InterPro" id="IPR003280">
    <property type="entry name" value="2pore_dom_K_chnl"/>
</dbReference>
<feature type="transmembrane region" description="Helical" evidence="8">
    <location>
        <begin position="14"/>
        <end position="32"/>
    </location>
</feature>
<name>A0A7S1XUM2_9STRA</name>
<keyword evidence="7" id="KW-0407">Ion channel</keyword>
<evidence type="ECO:0000256" key="3">
    <source>
        <dbReference type="ARBA" id="ARBA00022692"/>
    </source>
</evidence>
<dbReference type="AlphaFoldDB" id="A0A7S1XUM2"/>
<evidence type="ECO:0000256" key="6">
    <source>
        <dbReference type="ARBA" id="ARBA00023136"/>
    </source>
</evidence>
<evidence type="ECO:0000313" key="10">
    <source>
        <dbReference type="EMBL" id="CAD9259767.1"/>
    </source>
</evidence>
<dbReference type="PANTHER" id="PTHR11003:SF352">
    <property type="entry name" value="BCDNA.GH04802-RELATED"/>
    <property type="match status" value="1"/>
</dbReference>
<evidence type="ECO:0000256" key="7">
    <source>
        <dbReference type="ARBA" id="ARBA00023303"/>
    </source>
</evidence>
<dbReference type="EMBL" id="HBGJ01028543">
    <property type="protein sequence ID" value="CAD9259767.1"/>
    <property type="molecule type" value="Transcribed_RNA"/>
</dbReference>
<evidence type="ECO:0000256" key="5">
    <source>
        <dbReference type="ARBA" id="ARBA00023065"/>
    </source>
</evidence>
<dbReference type="Pfam" id="PF07885">
    <property type="entry name" value="Ion_trans_2"/>
    <property type="match status" value="1"/>
</dbReference>
<evidence type="ECO:0000256" key="8">
    <source>
        <dbReference type="SAM" id="Phobius"/>
    </source>
</evidence>
<feature type="transmembrane region" description="Helical" evidence="8">
    <location>
        <begin position="68"/>
        <end position="88"/>
    </location>
</feature>
<dbReference type="GO" id="GO:0030322">
    <property type="term" value="P:stabilization of membrane potential"/>
    <property type="evidence" value="ECO:0007669"/>
    <property type="project" value="TreeGrafter"/>
</dbReference>
<evidence type="ECO:0000256" key="2">
    <source>
        <dbReference type="ARBA" id="ARBA00022448"/>
    </source>
</evidence>
<proteinExistence type="predicted"/>
<keyword evidence="5" id="KW-0406">Ion transport</keyword>
<keyword evidence="3 8" id="KW-0812">Transmembrane</keyword>